<proteinExistence type="predicted"/>
<gene>
    <name evidence="2" type="ORF">HLI17_32095</name>
</gene>
<dbReference type="AlphaFoldDB" id="A0A7Y2RBC0"/>
<sequence length="89" mass="10201">MRKNKDLKRESESERPRRALGHDAEKYERFSGDIMLSLFNLEQDSDFRPTRPKSSCSGNIAGNLSAAWSRQGRSPLQRRASFSDAQRTL</sequence>
<accession>A0A7Y2RBC0</accession>
<feature type="region of interest" description="Disordered" evidence="1">
    <location>
        <begin position="67"/>
        <end position="89"/>
    </location>
</feature>
<evidence type="ECO:0000256" key="1">
    <source>
        <dbReference type="SAM" id="MobiDB-lite"/>
    </source>
</evidence>
<comment type="caution">
    <text evidence="2">The sequence shown here is derived from an EMBL/GenBank/DDBJ whole genome shotgun (WGS) entry which is preliminary data.</text>
</comment>
<dbReference type="EMBL" id="JABEQY010000048">
    <property type="protein sequence ID" value="NNH67844.1"/>
    <property type="molecule type" value="Genomic_DNA"/>
</dbReference>
<feature type="compositionally biased region" description="Basic and acidic residues" evidence="1">
    <location>
        <begin position="7"/>
        <end position="24"/>
    </location>
</feature>
<protein>
    <submittedName>
        <fullName evidence="2">Uncharacterized protein</fullName>
    </submittedName>
</protein>
<dbReference type="Proteomes" id="UP000530654">
    <property type="component" value="Unassembled WGS sequence"/>
</dbReference>
<name>A0A7Y2RBC0_9HYPH</name>
<feature type="region of interest" description="Disordered" evidence="1">
    <location>
        <begin position="1"/>
        <end position="24"/>
    </location>
</feature>
<evidence type="ECO:0000313" key="3">
    <source>
        <dbReference type="Proteomes" id="UP000530654"/>
    </source>
</evidence>
<organism evidence="2 3">
    <name type="scientific">Rhizobium laguerreae</name>
    <dbReference type="NCBI Taxonomy" id="1076926"/>
    <lineage>
        <taxon>Bacteria</taxon>
        <taxon>Pseudomonadati</taxon>
        <taxon>Pseudomonadota</taxon>
        <taxon>Alphaproteobacteria</taxon>
        <taxon>Hyphomicrobiales</taxon>
        <taxon>Rhizobiaceae</taxon>
        <taxon>Rhizobium/Agrobacterium group</taxon>
        <taxon>Rhizobium</taxon>
    </lineage>
</organism>
<dbReference type="RefSeq" id="WP_170282904.1">
    <property type="nucleotide sequence ID" value="NZ_JABEQY010000048.1"/>
</dbReference>
<evidence type="ECO:0000313" key="2">
    <source>
        <dbReference type="EMBL" id="NNH67844.1"/>
    </source>
</evidence>
<reference evidence="2 3" key="1">
    <citation type="submission" date="2020-04" db="EMBL/GenBank/DDBJ databases">
        <title>Rhizobium bacterial biofertilizers improve the content of phenolic compounds of Lactuca sativa L. under non-saline and saline-stress conditions.</title>
        <authorList>
            <person name="Ayuso-Calles M."/>
            <person name="Garcia-Estevez I."/>
            <person name="Jimenez-Gomez A."/>
            <person name="Flores-Felix J.D."/>
            <person name="Escribano-Bailon M."/>
            <person name="Rivas R."/>
        </authorList>
    </citation>
    <scope>NUCLEOTIDE SEQUENCE [LARGE SCALE GENOMIC DNA]</scope>
    <source>
        <strain evidence="2 3">GPTR02</strain>
    </source>
</reference>